<evidence type="ECO:0000256" key="3">
    <source>
        <dbReference type="ARBA" id="ARBA00022448"/>
    </source>
</evidence>
<feature type="transmembrane region" description="Helical" evidence="8">
    <location>
        <begin position="38"/>
        <end position="57"/>
    </location>
</feature>
<evidence type="ECO:0000313" key="9">
    <source>
        <dbReference type="EMBL" id="NEY19552.1"/>
    </source>
</evidence>
<proteinExistence type="inferred from homology"/>
<comment type="caution">
    <text evidence="9">The sequence shown here is derived from an EMBL/GenBank/DDBJ whole genome shotgun (WGS) entry which is preliminary data.</text>
</comment>
<feature type="transmembrane region" description="Helical" evidence="8">
    <location>
        <begin position="299"/>
        <end position="315"/>
    </location>
</feature>
<dbReference type="GO" id="GO:0016020">
    <property type="term" value="C:membrane"/>
    <property type="evidence" value="ECO:0007669"/>
    <property type="project" value="UniProtKB-SubCell"/>
</dbReference>
<reference evidence="9 10" key="2">
    <citation type="submission" date="2020-03" db="EMBL/GenBank/DDBJ databases">
        <title>Bacillus aquiflavi sp. nov., isolated from yellow water of strong flavor Chinese baijiu in Yibin region of China.</title>
        <authorList>
            <person name="Xie J."/>
        </authorList>
    </citation>
    <scope>NUCLEOTIDE SEQUENCE [LARGE SCALE GENOMIC DNA]</scope>
    <source>
        <strain evidence="9 10">Gsoil 114</strain>
    </source>
</reference>
<evidence type="ECO:0000256" key="1">
    <source>
        <dbReference type="ARBA" id="ARBA00004141"/>
    </source>
</evidence>
<feature type="transmembrane region" description="Helical" evidence="8">
    <location>
        <begin position="268"/>
        <end position="287"/>
    </location>
</feature>
<evidence type="ECO:0000256" key="2">
    <source>
        <dbReference type="ARBA" id="ARBA00007998"/>
    </source>
</evidence>
<comment type="subcellular location">
    <subcellularLocation>
        <location evidence="1">Membrane</location>
        <topology evidence="1">Multi-pass membrane protein</topology>
    </subcellularLocation>
</comment>
<reference evidence="9 10" key="1">
    <citation type="submission" date="2020-02" db="EMBL/GenBank/DDBJ databases">
        <authorList>
            <person name="Feng H."/>
        </authorList>
    </citation>
    <scope>NUCLEOTIDE SEQUENCE [LARGE SCALE GENOMIC DNA]</scope>
    <source>
        <strain evidence="9 10">Gsoil 114</strain>
    </source>
</reference>
<sequence length="356" mass="41264">MKYTLRFISILYVLLLSVGLFSHVEIIPALLSTVKRDAWISVILAIFVLFILIFLLYKMITIIDRQSIIELLKDQRKLTYYILLFPISLYLLFNAFITAKDIIYWSQLSYMQGFNSFLLALLLLVFCLICSEAGLFTIGTLSTIICPIVIFLGFFVSFSNVKKKNFELLFLMFSEGYFSLAKGLMYASLPLFELIIIIFLTPVLKKTITRKQLMLAGLLIIFLMLGPTIGAIVEFGPDQAAKYRYPAYEQWRIISIGRYFSHADFFAIFQWLSGGVIRISLFVLIASKIIAKEVNTKKVIRIVYALFLITCLYPIDQSNFSTFVYEYYRPVTFFFLIIQMSILTIYLTMKKRALRR</sequence>
<feature type="transmembrane region" description="Helical" evidence="8">
    <location>
        <begin position="136"/>
        <end position="158"/>
    </location>
</feature>
<feature type="transmembrane region" description="Helical" evidence="8">
    <location>
        <begin position="327"/>
        <end position="349"/>
    </location>
</feature>
<keyword evidence="6 8" id="KW-1133">Transmembrane helix</keyword>
<name>A0A6M0P4B9_9BACI</name>
<keyword evidence="3" id="KW-0813">Transport</keyword>
<evidence type="ECO:0000256" key="7">
    <source>
        <dbReference type="ARBA" id="ARBA00023136"/>
    </source>
</evidence>
<accession>A0A6M0P4B9</accession>
<evidence type="ECO:0000256" key="4">
    <source>
        <dbReference type="ARBA" id="ARBA00022544"/>
    </source>
</evidence>
<dbReference type="RefSeq" id="WP_163173519.1">
    <property type="nucleotide sequence ID" value="NZ_JAAIWK010000006.1"/>
</dbReference>
<feature type="transmembrane region" description="Helical" evidence="8">
    <location>
        <begin position="109"/>
        <end position="129"/>
    </location>
</feature>
<organism evidence="9 10">
    <name type="scientific">Heyndrickxia ginsengihumi</name>
    <dbReference type="NCBI Taxonomy" id="363870"/>
    <lineage>
        <taxon>Bacteria</taxon>
        <taxon>Bacillati</taxon>
        <taxon>Bacillota</taxon>
        <taxon>Bacilli</taxon>
        <taxon>Bacillales</taxon>
        <taxon>Bacillaceae</taxon>
        <taxon>Heyndrickxia</taxon>
    </lineage>
</organism>
<dbReference type="Proteomes" id="UP000476934">
    <property type="component" value="Unassembled WGS sequence"/>
</dbReference>
<feature type="transmembrane region" description="Helical" evidence="8">
    <location>
        <begin position="78"/>
        <end position="97"/>
    </location>
</feature>
<dbReference type="Pfam" id="PF03845">
    <property type="entry name" value="Spore_permease"/>
    <property type="match status" value="1"/>
</dbReference>
<evidence type="ECO:0000256" key="8">
    <source>
        <dbReference type="SAM" id="Phobius"/>
    </source>
</evidence>
<dbReference type="AlphaFoldDB" id="A0A6M0P4B9"/>
<dbReference type="GO" id="GO:0009847">
    <property type="term" value="P:spore germination"/>
    <property type="evidence" value="ECO:0007669"/>
    <property type="project" value="InterPro"/>
</dbReference>
<keyword evidence="10" id="KW-1185">Reference proteome</keyword>
<dbReference type="PANTHER" id="PTHR34975">
    <property type="entry name" value="SPORE GERMINATION PROTEIN A2"/>
    <property type="match status" value="1"/>
</dbReference>
<keyword evidence="7 8" id="KW-0472">Membrane</keyword>
<keyword evidence="4" id="KW-0309">Germination</keyword>
<dbReference type="PANTHER" id="PTHR34975:SF2">
    <property type="entry name" value="SPORE GERMINATION PROTEIN A2"/>
    <property type="match status" value="1"/>
</dbReference>
<gene>
    <name evidence="9" type="ORF">G4D61_06165</name>
</gene>
<evidence type="ECO:0000313" key="10">
    <source>
        <dbReference type="Proteomes" id="UP000476934"/>
    </source>
</evidence>
<comment type="similarity">
    <text evidence="2">Belongs to the amino acid-polyamine-organocation (APC) superfamily. Spore germination protein (SGP) (TC 2.A.3.9) family.</text>
</comment>
<keyword evidence="5 8" id="KW-0812">Transmembrane</keyword>
<dbReference type="InterPro" id="IPR004761">
    <property type="entry name" value="Spore_GerAB"/>
</dbReference>
<evidence type="ECO:0000256" key="5">
    <source>
        <dbReference type="ARBA" id="ARBA00022692"/>
    </source>
</evidence>
<feature type="transmembrane region" description="Helical" evidence="8">
    <location>
        <begin position="178"/>
        <end position="201"/>
    </location>
</feature>
<dbReference type="EMBL" id="JAAIWK010000006">
    <property type="protein sequence ID" value="NEY19552.1"/>
    <property type="molecule type" value="Genomic_DNA"/>
</dbReference>
<feature type="transmembrane region" description="Helical" evidence="8">
    <location>
        <begin position="213"/>
        <end position="233"/>
    </location>
</feature>
<protein>
    <submittedName>
        <fullName evidence="9">GerAB/ArcD/ProY family transporter</fullName>
    </submittedName>
</protein>
<evidence type="ECO:0000256" key="6">
    <source>
        <dbReference type="ARBA" id="ARBA00022989"/>
    </source>
</evidence>